<proteinExistence type="inferred from homology"/>
<feature type="transmembrane region" description="Helical" evidence="7">
    <location>
        <begin position="436"/>
        <end position="460"/>
    </location>
</feature>
<evidence type="ECO:0000256" key="4">
    <source>
        <dbReference type="ARBA" id="ARBA00022989"/>
    </source>
</evidence>
<name>A0A1H7BLE4_9BACT</name>
<dbReference type="OrthoDB" id="9814523at2"/>
<feature type="transmembrane region" description="Helical" evidence="7">
    <location>
        <begin position="265"/>
        <end position="285"/>
    </location>
</feature>
<accession>A0A1H7BLE4</accession>
<evidence type="ECO:0000256" key="1">
    <source>
        <dbReference type="ARBA" id="ARBA00004141"/>
    </source>
</evidence>
<keyword evidence="9" id="KW-1185">Reference proteome</keyword>
<dbReference type="PROSITE" id="PS50283">
    <property type="entry name" value="NA_SOLUT_SYMP_3"/>
    <property type="match status" value="1"/>
</dbReference>
<sequence>MDDVGTNFSIGFLDYFIFCGYFIVLSFIGYFSGRAKKDNSEEYFLAGRSLPWYVVGTSFIASNISSEHFIGMIAVALIYGICGGIAEWGTVFTYAFIIWFFIPFLLASKTFTIPEFLEKRFNSSMRSIFATVTIVVNITAFLASVLYGGGVILSQLFDWDLWVSIIVIGTFSGIWSVYGGLRSVAWTDFFTVIVMVAGGLLVTIFGLLHLSGDSQSIAEGFSIMLDRNQATTGVWKQAVDHNIGVFTQENHYNRLSVLQPITHQVSPWLGSIFGFLGVGIWYFVLNQFMIQRVLGAKNTYHAKMGIILAGYLKAVLPVIVVIPGLILFALNPEILLLPEEQMRLEADKGYIYLIELLIPIGLKGLLIAALFGAIQSTVNSVVNSTATVFTLDIWQRYIMPDLRQKQLVKIGMCVSVVILVIAMVMGRYIAFFGDGLFIYIATMYAFFAPPFAAVFLLGLFSKRINGTAALLTIAIGFVTGIGMKVAVSMFPATLAWLSPYNNQGFINWSICFVCCWSLSGFTPRSPADKLSADLVINWGKLDFFAESGEKWYTHVFFWWVLFLCIILGIFFYFSDATF</sequence>
<evidence type="ECO:0000313" key="9">
    <source>
        <dbReference type="Proteomes" id="UP000199403"/>
    </source>
</evidence>
<dbReference type="RefSeq" id="WP_092178694.1">
    <property type="nucleotide sequence ID" value="NZ_FNZH01000012.1"/>
</dbReference>
<dbReference type="GO" id="GO:0005412">
    <property type="term" value="F:D-glucose:sodium symporter activity"/>
    <property type="evidence" value="ECO:0007669"/>
    <property type="project" value="TreeGrafter"/>
</dbReference>
<feature type="transmembrane region" description="Helical" evidence="7">
    <location>
        <begin position="407"/>
        <end position="430"/>
    </location>
</feature>
<dbReference type="PANTHER" id="PTHR11819:SF195">
    <property type="entry name" value="SODIUM_GLUCOSE COTRANSPORTER 4"/>
    <property type="match status" value="1"/>
</dbReference>
<evidence type="ECO:0000256" key="2">
    <source>
        <dbReference type="ARBA" id="ARBA00006434"/>
    </source>
</evidence>
<organism evidence="8 9">
    <name type="scientific">Cyclobacterium xiamenense</name>
    <dbReference type="NCBI Taxonomy" id="1297121"/>
    <lineage>
        <taxon>Bacteria</taxon>
        <taxon>Pseudomonadati</taxon>
        <taxon>Bacteroidota</taxon>
        <taxon>Cytophagia</taxon>
        <taxon>Cytophagales</taxon>
        <taxon>Cyclobacteriaceae</taxon>
        <taxon>Cyclobacterium</taxon>
    </lineage>
</organism>
<dbReference type="Proteomes" id="UP000199403">
    <property type="component" value="Unassembled WGS sequence"/>
</dbReference>
<feature type="transmembrane region" description="Helical" evidence="7">
    <location>
        <begin position="350"/>
        <end position="374"/>
    </location>
</feature>
<dbReference type="NCBIfam" id="TIGR00813">
    <property type="entry name" value="sss"/>
    <property type="match status" value="1"/>
</dbReference>
<dbReference type="AlphaFoldDB" id="A0A1H7BLE4"/>
<comment type="similarity">
    <text evidence="2 6">Belongs to the sodium:solute symporter (SSF) (TC 2.A.21) family.</text>
</comment>
<keyword evidence="3 7" id="KW-0812">Transmembrane</keyword>
<feature type="transmembrane region" description="Helical" evidence="7">
    <location>
        <begin position="306"/>
        <end position="330"/>
    </location>
</feature>
<comment type="subcellular location">
    <subcellularLocation>
        <location evidence="1">Membrane</location>
        <topology evidence="1">Multi-pass membrane protein</topology>
    </subcellularLocation>
</comment>
<feature type="transmembrane region" description="Helical" evidence="7">
    <location>
        <begin position="190"/>
        <end position="210"/>
    </location>
</feature>
<feature type="transmembrane region" description="Helical" evidence="7">
    <location>
        <begin position="467"/>
        <end position="490"/>
    </location>
</feature>
<protein>
    <submittedName>
        <fullName evidence="8">Solute:Na+ symporter, SSS family</fullName>
    </submittedName>
</protein>
<evidence type="ECO:0000313" key="8">
    <source>
        <dbReference type="EMBL" id="SEJ77724.1"/>
    </source>
</evidence>
<dbReference type="InterPro" id="IPR038377">
    <property type="entry name" value="Na/Glc_symporter_sf"/>
</dbReference>
<feature type="transmembrane region" description="Helical" evidence="7">
    <location>
        <begin position="159"/>
        <end position="178"/>
    </location>
</feature>
<evidence type="ECO:0000256" key="6">
    <source>
        <dbReference type="RuleBase" id="RU362091"/>
    </source>
</evidence>
<gene>
    <name evidence="8" type="ORF">SAMN05192553_11275</name>
</gene>
<dbReference type="EMBL" id="FNZH01000012">
    <property type="protein sequence ID" value="SEJ77724.1"/>
    <property type="molecule type" value="Genomic_DNA"/>
</dbReference>
<feature type="transmembrane region" description="Helical" evidence="7">
    <location>
        <begin position="52"/>
        <end position="79"/>
    </location>
</feature>
<feature type="transmembrane region" description="Helical" evidence="7">
    <location>
        <begin position="551"/>
        <end position="573"/>
    </location>
</feature>
<dbReference type="GO" id="GO:0005886">
    <property type="term" value="C:plasma membrane"/>
    <property type="evidence" value="ECO:0007669"/>
    <property type="project" value="TreeGrafter"/>
</dbReference>
<evidence type="ECO:0000256" key="5">
    <source>
        <dbReference type="ARBA" id="ARBA00023136"/>
    </source>
</evidence>
<feature type="transmembrane region" description="Helical" evidence="7">
    <location>
        <begin position="85"/>
        <end position="107"/>
    </location>
</feature>
<reference evidence="9" key="1">
    <citation type="submission" date="2016-10" db="EMBL/GenBank/DDBJ databases">
        <authorList>
            <person name="Varghese N."/>
            <person name="Submissions S."/>
        </authorList>
    </citation>
    <scope>NUCLEOTIDE SEQUENCE [LARGE SCALE GENOMIC DNA]</scope>
    <source>
        <strain evidence="9">IBRC-M 10761</strain>
    </source>
</reference>
<dbReference type="Gene3D" id="1.20.1730.10">
    <property type="entry name" value="Sodium/glucose cotransporter"/>
    <property type="match status" value="1"/>
</dbReference>
<evidence type="ECO:0000256" key="7">
    <source>
        <dbReference type="SAM" id="Phobius"/>
    </source>
</evidence>
<evidence type="ECO:0000256" key="3">
    <source>
        <dbReference type="ARBA" id="ARBA00022692"/>
    </source>
</evidence>
<keyword evidence="5 7" id="KW-0472">Membrane</keyword>
<keyword evidence="4 7" id="KW-1133">Transmembrane helix</keyword>
<feature type="transmembrane region" description="Helical" evidence="7">
    <location>
        <begin position="128"/>
        <end position="153"/>
    </location>
</feature>
<dbReference type="InterPro" id="IPR001734">
    <property type="entry name" value="Na/solute_symporter"/>
</dbReference>
<dbReference type="STRING" id="1416801.SAMN05192553_11275"/>
<dbReference type="Pfam" id="PF00474">
    <property type="entry name" value="SSF"/>
    <property type="match status" value="1"/>
</dbReference>
<dbReference type="PANTHER" id="PTHR11819">
    <property type="entry name" value="SOLUTE CARRIER FAMILY 5"/>
    <property type="match status" value="1"/>
</dbReference>
<feature type="transmembrane region" description="Helical" evidence="7">
    <location>
        <begin position="12"/>
        <end position="31"/>
    </location>
</feature>